<protein>
    <submittedName>
        <fullName evidence="1">Uncharacterized protein</fullName>
    </submittedName>
</protein>
<sequence length="380" mass="43426">MSASGSSLTPLSSRHDLKLVCPQCCVKEKEITYTLKSVHHHCARSVLLCKEKGKTKWRPVSRRPRFPNPSQYAVCSYFVEDSGCTYHKNRCTFAKSDEEAAVWNFVKHHKLDHMLLCNIIAQSEKEPDQPNTRESLGGLSAILDLKALCDLCSTKDKEISYTVKSFSHRCSRNLLLAKAKGSDEWRPVCERPTHGNFGKDVIYRVCHFFVEGSGCTQHGQRCTFARSYEEALVWNYARDNKIDREELIRLITESESILLTPESAAQSIFQRFSGEFIEFCKDCFHDRPLKLTGKRWNATCSADAAHAWDPVLVHHVSENSKKHIYSQVRPLPQNCPFTYCSHVKQGMPCWHAASHCQFAQSEHYFYLHVLQPYCGSVLAL</sequence>
<keyword evidence="2" id="KW-1185">Reference proteome</keyword>
<organism evidence="1 2">
    <name type="scientific">Mastacembelus armatus</name>
    <name type="common">zig-zag eel</name>
    <dbReference type="NCBI Taxonomy" id="205130"/>
    <lineage>
        <taxon>Eukaryota</taxon>
        <taxon>Metazoa</taxon>
        <taxon>Chordata</taxon>
        <taxon>Craniata</taxon>
        <taxon>Vertebrata</taxon>
        <taxon>Euteleostomi</taxon>
        <taxon>Actinopterygii</taxon>
        <taxon>Neopterygii</taxon>
        <taxon>Teleostei</taxon>
        <taxon>Neoteleostei</taxon>
        <taxon>Acanthomorphata</taxon>
        <taxon>Anabantaria</taxon>
        <taxon>Synbranchiformes</taxon>
        <taxon>Mastacembelidae</taxon>
        <taxon>Mastacembelus</taxon>
    </lineage>
</organism>
<accession>A0A7N9AYK7</accession>
<name>A0A7N9AYK7_9TELE</name>
<evidence type="ECO:0000313" key="2">
    <source>
        <dbReference type="Proteomes" id="UP000261640"/>
    </source>
</evidence>
<dbReference type="AlphaFoldDB" id="A0A7N9AYK7"/>
<dbReference type="GeneTree" id="ENSGT01030000239713"/>
<proteinExistence type="predicted"/>
<dbReference type="Ensembl" id="ENSMAMT00000061225.1">
    <property type="protein sequence ID" value="ENSMAMP00000055951.1"/>
    <property type="gene ID" value="ENSMAMG00000027775.1"/>
</dbReference>
<dbReference type="Proteomes" id="UP000261640">
    <property type="component" value="Unplaced"/>
</dbReference>
<reference evidence="1" key="2">
    <citation type="submission" date="2025-09" db="UniProtKB">
        <authorList>
            <consortium name="Ensembl"/>
        </authorList>
    </citation>
    <scope>IDENTIFICATION</scope>
</reference>
<reference evidence="1" key="1">
    <citation type="submission" date="2025-08" db="UniProtKB">
        <authorList>
            <consortium name="Ensembl"/>
        </authorList>
    </citation>
    <scope>IDENTIFICATION</scope>
</reference>
<dbReference type="InParanoid" id="A0A7N9AYK7"/>
<evidence type="ECO:0000313" key="1">
    <source>
        <dbReference type="Ensembl" id="ENSMAMP00000055951.1"/>
    </source>
</evidence>